<evidence type="ECO:0000313" key="7">
    <source>
        <dbReference type="EMBL" id="MFD1008901.1"/>
    </source>
</evidence>
<evidence type="ECO:0000256" key="1">
    <source>
        <dbReference type="ARBA" id="ARBA00012386"/>
    </source>
</evidence>
<organism evidence="7 8">
    <name type="scientific">Oceanisphaera ostreae</name>
    <dbReference type="NCBI Taxonomy" id="914151"/>
    <lineage>
        <taxon>Bacteria</taxon>
        <taxon>Pseudomonadati</taxon>
        <taxon>Pseudomonadota</taxon>
        <taxon>Gammaproteobacteria</taxon>
        <taxon>Aeromonadales</taxon>
        <taxon>Aeromonadaceae</taxon>
        <taxon>Oceanisphaera</taxon>
    </lineage>
</organism>
<feature type="domain" description="DTW" evidence="6">
    <location>
        <begin position="2"/>
        <end position="187"/>
    </location>
</feature>
<dbReference type="EC" id="2.5.1.25" evidence="1"/>
<evidence type="ECO:0000256" key="2">
    <source>
        <dbReference type="ARBA" id="ARBA00022679"/>
    </source>
</evidence>
<dbReference type="PROSITE" id="PS51257">
    <property type="entry name" value="PROKAR_LIPOPROTEIN"/>
    <property type="match status" value="1"/>
</dbReference>
<evidence type="ECO:0000256" key="5">
    <source>
        <dbReference type="ARBA" id="ARBA00034489"/>
    </source>
</evidence>
<keyword evidence="2 7" id="KW-0808">Transferase</keyword>
<evidence type="ECO:0000313" key="8">
    <source>
        <dbReference type="Proteomes" id="UP001597048"/>
    </source>
</evidence>
<sequence length="196" mass="21709">MSRAYCSCCQLPQSVCLCGHVVTQACPLPVIILQHPLEAKHAKSTVPLLRLALPDIQVEITEQLAPPPLPPEGGWWLLYPGPQALDLDSEQGKQTCHRIGGLIVLDGTWRKTRRLLHLNPWLRQLPSLSFSQAPNSAYDIRKGPGGQALSTLESVSHVLHRLQPNFATAPLQALLLARVRQFETHIAHTARNNQKN</sequence>
<evidence type="ECO:0000259" key="6">
    <source>
        <dbReference type="SMART" id="SM01144"/>
    </source>
</evidence>
<gene>
    <name evidence="7" type="ORF">ACFQ1C_12125</name>
</gene>
<evidence type="ECO:0000256" key="4">
    <source>
        <dbReference type="ARBA" id="ARBA00022694"/>
    </source>
</evidence>
<proteinExistence type="inferred from homology"/>
<keyword evidence="8" id="KW-1185">Reference proteome</keyword>
<name>A0ABW3KLF7_9GAMM</name>
<dbReference type="SMART" id="SM01144">
    <property type="entry name" value="DTW"/>
    <property type="match status" value="1"/>
</dbReference>
<dbReference type="PANTHER" id="PTHR21392:SF0">
    <property type="entry name" value="TRNA-URIDINE AMINOCARBOXYPROPYLTRANSFERASE 2"/>
    <property type="match status" value="1"/>
</dbReference>
<comment type="similarity">
    <text evidence="5">Belongs to the TDD superfamily. DTWD2 family.</text>
</comment>
<dbReference type="PANTHER" id="PTHR21392">
    <property type="entry name" value="TRNA-URIDINE AMINOCARBOXYPROPYLTRANSFERASE 2"/>
    <property type="match status" value="1"/>
</dbReference>
<keyword evidence="3" id="KW-0949">S-adenosyl-L-methionine</keyword>
<keyword evidence="4" id="KW-0819">tRNA processing</keyword>
<evidence type="ECO:0000256" key="3">
    <source>
        <dbReference type="ARBA" id="ARBA00022691"/>
    </source>
</evidence>
<dbReference type="GO" id="GO:0016432">
    <property type="term" value="F:tRNA-uridine aminocarboxypropyltransferase activity"/>
    <property type="evidence" value="ECO:0007669"/>
    <property type="project" value="UniProtKB-EC"/>
</dbReference>
<comment type="caution">
    <text evidence="7">The sequence shown here is derived from an EMBL/GenBank/DDBJ whole genome shotgun (WGS) entry which is preliminary data.</text>
</comment>
<dbReference type="Proteomes" id="UP001597048">
    <property type="component" value="Unassembled WGS sequence"/>
</dbReference>
<protein>
    <recommendedName>
        <fullName evidence="1">tRNA-uridine aminocarboxypropyltransferase</fullName>
        <ecNumber evidence="1">2.5.1.25</ecNumber>
    </recommendedName>
</protein>
<reference evidence="8" key="1">
    <citation type="journal article" date="2019" name="Int. J. Syst. Evol. Microbiol.">
        <title>The Global Catalogue of Microorganisms (GCM) 10K type strain sequencing project: providing services to taxonomists for standard genome sequencing and annotation.</title>
        <authorList>
            <consortium name="The Broad Institute Genomics Platform"/>
            <consortium name="The Broad Institute Genome Sequencing Center for Infectious Disease"/>
            <person name="Wu L."/>
            <person name="Ma J."/>
        </authorList>
    </citation>
    <scope>NUCLEOTIDE SEQUENCE [LARGE SCALE GENOMIC DNA]</scope>
    <source>
        <strain evidence="8">CCUG 60525</strain>
    </source>
</reference>
<dbReference type="Pfam" id="PF03942">
    <property type="entry name" value="DTW"/>
    <property type="match status" value="1"/>
</dbReference>
<dbReference type="RefSeq" id="WP_379558879.1">
    <property type="nucleotide sequence ID" value="NZ_JBHTJS010000046.1"/>
</dbReference>
<accession>A0ABW3KLF7</accession>
<dbReference type="InterPro" id="IPR005636">
    <property type="entry name" value="DTW"/>
</dbReference>
<dbReference type="InterPro" id="IPR039262">
    <property type="entry name" value="DTWD2/TAPT"/>
</dbReference>
<dbReference type="EMBL" id="JBHTJS010000046">
    <property type="protein sequence ID" value="MFD1008901.1"/>
    <property type="molecule type" value="Genomic_DNA"/>
</dbReference>